<evidence type="ECO:0000256" key="4">
    <source>
        <dbReference type="ARBA" id="ARBA00022771"/>
    </source>
</evidence>
<proteinExistence type="predicted"/>
<dbReference type="GO" id="GO:0016239">
    <property type="term" value="P:positive regulation of macroautophagy"/>
    <property type="evidence" value="ECO:0007669"/>
    <property type="project" value="TreeGrafter"/>
</dbReference>
<evidence type="ECO:0000313" key="8">
    <source>
        <dbReference type="EMBL" id="KAJ9151656.1"/>
    </source>
</evidence>
<comment type="caution">
    <text evidence="8">The sequence shown here is derived from an EMBL/GenBank/DDBJ whole genome shotgun (WGS) entry which is preliminary data.</text>
</comment>
<accession>A0AA38RNR0</accession>
<dbReference type="InterPro" id="IPR015943">
    <property type="entry name" value="WD40/YVTN_repeat-like_dom_sf"/>
</dbReference>
<evidence type="ECO:0000256" key="6">
    <source>
        <dbReference type="PROSITE-ProRule" id="PRU00221"/>
    </source>
</evidence>
<feature type="region of interest" description="Disordered" evidence="7">
    <location>
        <begin position="904"/>
        <end position="930"/>
    </location>
</feature>
<keyword evidence="3" id="KW-0677">Repeat</keyword>
<feature type="compositionally biased region" description="Low complexity" evidence="7">
    <location>
        <begin position="448"/>
        <end position="462"/>
    </location>
</feature>
<dbReference type="PROSITE" id="PS50294">
    <property type="entry name" value="WD_REPEATS_REGION"/>
    <property type="match status" value="1"/>
</dbReference>
<keyword evidence="5" id="KW-0862">Zinc</keyword>
<dbReference type="PROSITE" id="PS50082">
    <property type="entry name" value="WD_REPEATS_2"/>
    <property type="match status" value="1"/>
</dbReference>
<feature type="compositionally biased region" description="Polar residues" evidence="7">
    <location>
        <begin position="806"/>
        <end position="815"/>
    </location>
</feature>
<dbReference type="GO" id="GO:0005774">
    <property type="term" value="C:vacuolar membrane"/>
    <property type="evidence" value="ECO:0007669"/>
    <property type="project" value="TreeGrafter"/>
</dbReference>
<dbReference type="InterPro" id="IPR019775">
    <property type="entry name" value="WD40_repeat_CS"/>
</dbReference>
<dbReference type="InterPro" id="IPR036322">
    <property type="entry name" value="WD40_repeat_dom_sf"/>
</dbReference>
<dbReference type="Proteomes" id="UP001174691">
    <property type="component" value="Unassembled WGS sequence"/>
</dbReference>
<name>A0AA38RNR0_9PEZI</name>
<dbReference type="InterPro" id="IPR037590">
    <property type="entry name" value="WDR24"/>
</dbReference>
<protein>
    <submittedName>
        <fullName evidence="8">WD repeat-containing protein 24</fullName>
    </submittedName>
</protein>
<dbReference type="InterPro" id="IPR001680">
    <property type="entry name" value="WD40_rpt"/>
</dbReference>
<feature type="region of interest" description="Disordered" evidence="7">
    <location>
        <begin position="724"/>
        <end position="756"/>
    </location>
</feature>
<feature type="compositionally biased region" description="Polar residues" evidence="7">
    <location>
        <begin position="904"/>
        <end position="922"/>
    </location>
</feature>
<feature type="compositionally biased region" description="Basic and acidic residues" evidence="7">
    <location>
        <begin position="688"/>
        <end position="700"/>
    </location>
</feature>
<dbReference type="Gene3D" id="2.130.10.10">
    <property type="entry name" value="YVTN repeat-like/Quinoprotein amine dehydrogenase"/>
    <property type="match status" value="1"/>
</dbReference>
<evidence type="ECO:0000256" key="5">
    <source>
        <dbReference type="ARBA" id="ARBA00022833"/>
    </source>
</evidence>
<dbReference type="SUPFAM" id="SSF50978">
    <property type="entry name" value="WD40 repeat-like"/>
    <property type="match status" value="1"/>
</dbReference>
<dbReference type="PANTHER" id="PTHR46200:SF1">
    <property type="entry name" value="GATOR COMPLEX PROTEIN WDR24"/>
    <property type="match status" value="1"/>
</dbReference>
<feature type="region of interest" description="Disordered" evidence="7">
    <location>
        <begin position="795"/>
        <end position="857"/>
    </location>
</feature>
<feature type="compositionally biased region" description="Basic and acidic residues" evidence="7">
    <location>
        <begin position="629"/>
        <end position="651"/>
    </location>
</feature>
<dbReference type="GO" id="GO:1904263">
    <property type="term" value="P:positive regulation of TORC1 signaling"/>
    <property type="evidence" value="ECO:0007669"/>
    <property type="project" value="TreeGrafter"/>
</dbReference>
<evidence type="ECO:0000256" key="1">
    <source>
        <dbReference type="ARBA" id="ARBA00022574"/>
    </source>
</evidence>
<feature type="region of interest" description="Disordered" evidence="7">
    <location>
        <begin position="1325"/>
        <end position="1363"/>
    </location>
</feature>
<evidence type="ECO:0000256" key="2">
    <source>
        <dbReference type="ARBA" id="ARBA00022723"/>
    </source>
</evidence>
<keyword evidence="9" id="KW-1185">Reference proteome</keyword>
<feature type="region of interest" description="Disordered" evidence="7">
    <location>
        <begin position="433"/>
        <end position="512"/>
    </location>
</feature>
<evidence type="ECO:0000256" key="3">
    <source>
        <dbReference type="ARBA" id="ARBA00022737"/>
    </source>
</evidence>
<dbReference type="Pfam" id="PF00400">
    <property type="entry name" value="WD40"/>
    <property type="match status" value="1"/>
</dbReference>
<dbReference type="EMBL" id="JANBVN010000061">
    <property type="protein sequence ID" value="KAJ9151656.1"/>
    <property type="molecule type" value="Genomic_DNA"/>
</dbReference>
<dbReference type="PROSITE" id="PS00678">
    <property type="entry name" value="WD_REPEATS_1"/>
    <property type="match status" value="1"/>
</dbReference>
<dbReference type="SMART" id="SM00320">
    <property type="entry name" value="WD40"/>
    <property type="match status" value="4"/>
</dbReference>
<feature type="compositionally biased region" description="Basic residues" evidence="7">
    <location>
        <begin position="479"/>
        <end position="490"/>
    </location>
</feature>
<sequence length="1363" mass="149280">MYNQGKIMRKLLGKPTNADSANDAGLTNTGSPSFAAPIYRPGASQNAVYNAGAPIKCIDTTPDHSLAVLGGPYILKTVKIEGTHIKEGIDLRSLITAHTAAKGGAASSTSDQLAIRDVKLATGQSSQGSPTVFTACANGKIFQYDLARAGSSAAGGTGLEFIQIREDARQINSLDVNPHRGSLLLSGSQDGIARCFDTRTPIHTRTGLTFRAISPHPFRCNADSVRQVKWSPTEGFFFACSTDQGVVLKWDIRKHNAPILKIKAHDKICTSIAWHPDGEHLVSAGWDGKCHVWDMSKNADKRQKAKWSISTPAPVSVIVWRPGQWSATAQGKRAAQVAVSYDDSSQKRHGINTVHLWDMARPTMPYKEIQRFDSLPSAMLWHDRDLLWTAGQDGLFNQCDVAFAPKVMDRQTVSTMAFSARGDVMMFLDERQESHRPRTHVRHKDIVPTSSHGSSPSTPMLSISRSDSEEDIVGSFLGPRRRGARRRRLSMRSAHMLSSTPPGGPGSDENPLTLEQAINLTGIYKSQQARVFGHVPAAADVDVYGYLATNYLQTLYEELPYVHGGRPMVERIASILDRYAKAAESISQFRLAQSWRIIAYGMNMLLKRRAQYHLEQRMRPKIGRKKSIPHPEHVSLLEVPHDPTDGEDTPRRVRSTGSLDKPGYARSLLSEEIESTSNVPTPLARPVQDGHQEDQRHSEQGHYFGKKLAPILEPDQFSLPPAVRPVTGDRARLDSVPLSTVSHDSERTDDSQASLEGYDFYDTEALTKAIDVPAPKAKESSKPVDYLEIGSPAKRRPVLRHDSDESFSQMFSVSDTSRRNTGLGAPSDGSMPRRPKLATNPRRTDQRSESNASELEFESRIRGEKLGYSPVRSRSALHLTLDRTETGMTGFTDEHHMITQTTSDSFTSQLEGPSDEAFSTSSPDKRFYRPRHEDSFTSEDEKLPYIIEEDYLHWLDDPPYPHPLEADDASFFSMNRNPPIQPYALVARALSFECRSSALNASAMVLLLKPLLPADVIDSFQAAAILRQHHSRLMSMKLFVEAALLRKVCLRGWPGGALSSWGEDYPAIATPATQGVQAGFFCANCHKPREMDRTSTSTQSIWRCERCKSTMAPCAVCGHRDVTPNLDLHHHHQQPDEETPPILSTWWYCYACGHGGHSTCLQGWHGPSFDSERHPHPHTTSGFDTPPDHLDPSEFSDGCCPVDGCGHACLPGRWRNETAAQRTEEVSRAVREVNRATAAAATAAAAAAGRNPPSPSGPGILGGGGSEHHRRANTFSDFGVVRGDAHEAVPSRAVESVRETLAAEGGGGGQGSKAGADGGRAVAGTMLLSSSPGRGGSFMPEKTAGERERRKSVKFVASTEGGT</sequence>
<feature type="repeat" description="WD" evidence="6">
    <location>
        <begin position="262"/>
        <end position="303"/>
    </location>
</feature>
<gene>
    <name evidence="8" type="ORF">NKR19_g4738</name>
</gene>
<keyword evidence="2" id="KW-0479">Metal-binding</keyword>
<dbReference type="GO" id="GO:0008270">
    <property type="term" value="F:zinc ion binding"/>
    <property type="evidence" value="ECO:0007669"/>
    <property type="project" value="UniProtKB-KW"/>
</dbReference>
<feature type="region of interest" description="Disordered" evidence="7">
    <location>
        <begin position="1243"/>
        <end position="1271"/>
    </location>
</feature>
<keyword evidence="1 6" id="KW-0853">WD repeat</keyword>
<dbReference type="GO" id="GO:0005829">
    <property type="term" value="C:cytosol"/>
    <property type="evidence" value="ECO:0007669"/>
    <property type="project" value="TreeGrafter"/>
</dbReference>
<dbReference type="GO" id="GO:0061700">
    <property type="term" value="C:GATOR2 complex"/>
    <property type="evidence" value="ECO:0007669"/>
    <property type="project" value="TreeGrafter"/>
</dbReference>
<evidence type="ECO:0000256" key="7">
    <source>
        <dbReference type="SAM" id="MobiDB-lite"/>
    </source>
</evidence>
<reference evidence="8" key="1">
    <citation type="submission" date="2022-07" db="EMBL/GenBank/DDBJ databases">
        <title>Fungi with potential for degradation of polypropylene.</title>
        <authorList>
            <person name="Gostincar C."/>
        </authorList>
    </citation>
    <scope>NUCLEOTIDE SEQUENCE</scope>
    <source>
        <strain evidence="8">EXF-13287</strain>
    </source>
</reference>
<keyword evidence="4" id="KW-0863">Zinc-finger</keyword>
<feature type="region of interest" description="Disordered" evidence="7">
    <location>
        <begin position="623"/>
        <end position="700"/>
    </location>
</feature>
<organism evidence="8 9">
    <name type="scientific">Coniochaeta hoffmannii</name>
    <dbReference type="NCBI Taxonomy" id="91930"/>
    <lineage>
        <taxon>Eukaryota</taxon>
        <taxon>Fungi</taxon>
        <taxon>Dikarya</taxon>
        <taxon>Ascomycota</taxon>
        <taxon>Pezizomycotina</taxon>
        <taxon>Sordariomycetes</taxon>
        <taxon>Sordariomycetidae</taxon>
        <taxon>Coniochaetales</taxon>
        <taxon>Coniochaetaceae</taxon>
        <taxon>Coniochaeta</taxon>
    </lineage>
</organism>
<evidence type="ECO:0000313" key="9">
    <source>
        <dbReference type="Proteomes" id="UP001174691"/>
    </source>
</evidence>
<dbReference type="PANTHER" id="PTHR46200">
    <property type="entry name" value="GATOR COMPLEX PROTEIN WDR24"/>
    <property type="match status" value="1"/>
</dbReference>